<dbReference type="SUPFAM" id="SSF55961">
    <property type="entry name" value="Bet v1-like"/>
    <property type="match status" value="1"/>
</dbReference>
<evidence type="ECO:0000313" key="2">
    <source>
        <dbReference type="Proteomes" id="UP001163882"/>
    </source>
</evidence>
<evidence type="ECO:0000313" key="1">
    <source>
        <dbReference type="EMBL" id="UYQ71856.1"/>
    </source>
</evidence>
<dbReference type="Pfam" id="PF06240">
    <property type="entry name" value="COXG"/>
    <property type="match status" value="1"/>
</dbReference>
<accession>A0ABY6IMN7</accession>
<dbReference type="InterPro" id="IPR023393">
    <property type="entry name" value="START-like_dom_sf"/>
</dbReference>
<name>A0ABY6IMN7_9HYPH</name>
<dbReference type="PANTHER" id="PTHR38588">
    <property type="entry name" value="BLL0334 PROTEIN"/>
    <property type="match status" value="1"/>
</dbReference>
<dbReference type="Proteomes" id="UP001163882">
    <property type="component" value="Chromosome"/>
</dbReference>
<reference evidence="1" key="1">
    <citation type="submission" date="2022-10" db="EMBL/GenBank/DDBJ databases">
        <title>YIM 151497 complete genome.</title>
        <authorList>
            <person name="Chen X."/>
        </authorList>
    </citation>
    <scope>NUCLEOTIDE SEQUENCE</scope>
    <source>
        <strain evidence="1">YIM 151497</strain>
    </source>
</reference>
<sequence length="155" mass="16451">MDFGGRYRVEANRLAVWNALNDAEVLKACIPGCKSIRWVSDTALELEISVNLGVVQPTFKGDLFLSDIDPAISYTLTGQGRGGLLGKAQASADITLMDLDTATLLSFEATGGASGQIMKLGRAIVGNSAQKVIDGFFERFGTAMGARVVPLEPQL</sequence>
<organism evidence="1 2">
    <name type="scientific">Pelagibacterium flavum</name>
    <dbReference type="NCBI Taxonomy" id="2984530"/>
    <lineage>
        <taxon>Bacteria</taxon>
        <taxon>Pseudomonadati</taxon>
        <taxon>Pseudomonadota</taxon>
        <taxon>Alphaproteobacteria</taxon>
        <taxon>Hyphomicrobiales</taxon>
        <taxon>Devosiaceae</taxon>
        <taxon>Pelagibacterium</taxon>
    </lineage>
</organism>
<proteinExistence type="predicted"/>
<dbReference type="Gene3D" id="3.30.530.20">
    <property type="match status" value="1"/>
</dbReference>
<dbReference type="RefSeq" id="WP_264225503.1">
    <property type="nucleotide sequence ID" value="NZ_CP107716.1"/>
</dbReference>
<dbReference type="PANTHER" id="PTHR38588:SF1">
    <property type="entry name" value="BLL0334 PROTEIN"/>
    <property type="match status" value="1"/>
</dbReference>
<keyword evidence="2" id="KW-1185">Reference proteome</keyword>
<protein>
    <submittedName>
        <fullName evidence="1">Carbon monoxide dehydrogenase subunit G</fullName>
    </submittedName>
</protein>
<dbReference type="CDD" id="cd05018">
    <property type="entry name" value="CoxG"/>
    <property type="match status" value="1"/>
</dbReference>
<dbReference type="InterPro" id="IPR010419">
    <property type="entry name" value="CO_DH_gsu"/>
</dbReference>
<dbReference type="EMBL" id="CP107716">
    <property type="protein sequence ID" value="UYQ71856.1"/>
    <property type="molecule type" value="Genomic_DNA"/>
</dbReference>
<gene>
    <name evidence="1" type="ORF">OF122_17725</name>
</gene>